<evidence type="ECO:0008006" key="4">
    <source>
        <dbReference type="Google" id="ProtNLM"/>
    </source>
</evidence>
<evidence type="ECO:0000313" key="2">
    <source>
        <dbReference type="EMBL" id="OGJ04291.1"/>
    </source>
</evidence>
<accession>A0A1F6YD24</accession>
<gene>
    <name evidence="2" type="ORF">A3G06_02335</name>
</gene>
<evidence type="ECO:0000256" key="1">
    <source>
        <dbReference type="SAM" id="Phobius"/>
    </source>
</evidence>
<sequence length="155" mass="16201">MKTFGNKGITVMEIMLVIAILGLLLGIVLPQFAQMREKQSLWNASEEVMSAISEAKANTLASVDSSEYGVHFESGAVIIFKGVSFSPGAPDNEQRGIIAPATITSVTLGGIPASSGDMYFNRLSGLPSLSGVIEVATPSFVKTITIHPTGAVSAE</sequence>
<protein>
    <recommendedName>
        <fullName evidence="4">General secretion pathway GspH domain-containing protein</fullName>
    </recommendedName>
</protein>
<keyword evidence="1" id="KW-1133">Transmembrane helix</keyword>
<name>A0A1F6YD24_9BACT</name>
<organism evidence="2 3">
    <name type="scientific">Candidatus Nomurabacteria bacterium RIFCSPLOWO2_12_FULL_46_14</name>
    <dbReference type="NCBI Taxonomy" id="1801797"/>
    <lineage>
        <taxon>Bacteria</taxon>
        <taxon>Candidatus Nomuraibacteriota</taxon>
    </lineage>
</organism>
<dbReference type="InterPro" id="IPR045584">
    <property type="entry name" value="Pilin-like"/>
</dbReference>
<keyword evidence="1" id="KW-0812">Transmembrane</keyword>
<dbReference type="EMBL" id="MFVV01000002">
    <property type="protein sequence ID" value="OGJ04291.1"/>
    <property type="molecule type" value="Genomic_DNA"/>
</dbReference>
<dbReference type="Gene3D" id="3.30.700.10">
    <property type="entry name" value="Glycoprotein, Type 4 Pilin"/>
    <property type="match status" value="1"/>
</dbReference>
<reference evidence="2 3" key="1">
    <citation type="journal article" date="2016" name="Nat. Commun.">
        <title>Thousands of microbial genomes shed light on interconnected biogeochemical processes in an aquifer system.</title>
        <authorList>
            <person name="Anantharaman K."/>
            <person name="Brown C.T."/>
            <person name="Hug L.A."/>
            <person name="Sharon I."/>
            <person name="Castelle C.J."/>
            <person name="Probst A.J."/>
            <person name="Thomas B.C."/>
            <person name="Singh A."/>
            <person name="Wilkins M.J."/>
            <person name="Karaoz U."/>
            <person name="Brodie E.L."/>
            <person name="Williams K.H."/>
            <person name="Hubbard S.S."/>
            <person name="Banfield J.F."/>
        </authorList>
    </citation>
    <scope>NUCLEOTIDE SEQUENCE [LARGE SCALE GENOMIC DNA]</scope>
</reference>
<comment type="caution">
    <text evidence="2">The sequence shown here is derived from an EMBL/GenBank/DDBJ whole genome shotgun (WGS) entry which is preliminary data.</text>
</comment>
<dbReference type="SUPFAM" id="SSF54523">
    <property type="entry name" value="Pili subunits"/>
    <property type="match status" value="1"/>
</dbReference>
<dbReference type="STRING" id="1801797.A3G06_02335"/>
<keyword evidence="1" id="KW-0472">Membrane</keyword>
<feature type="transmembrane region" description="Helical" evidence="1">
    <location>
        <begin position="14"/>
        <end position="33"/>
    </location>
</feature>
<dbReference type="AlphaFoldDB" id="A0A1F6YD24"/>
<evidence type="ECO:0000313" key="3">
    <source>
        <dbReference type="Proteomes" id="UP000176192"/>
    </source>
</evidence>
<dbReference type="Proteomes" id="UP000176192">
    <property type="component" value="Unassembled WGS sequence"/>
</dbReference>
<proteinExistence type="predicted"/>